<comment type="caution">
    <text evidence="18">The sequence shown here is derived from an EMBL/GenBank/DDBJ whole genome shotgun (WGS) entry which is preliminary data.</text>
</comment>
<reference evidence="18 19" key="1">
    <citation type="submission" date="2019-08" db="EMBL/GenBank/DDBJ databases">
        <title>In-depth cultivation of the pig gut microbiome towards novel bacterial diversity and tailored functional studies.</title>
        <authorList>
            <person name="Wylensek D."/>
            <person name="Hitch T.C.A."/>
            <person name="Clavel T."/>
        </authorList>
    </citation>
    <scope>NUCLEOTIDE SEQUENCE [LARGE SCALE GENOMIC DNA]</scope>
    <source>
        <strain evidence="18 19">WCA-SAB-591-4A-A</strain>
    </source>
</reference>
<dbReference type="Pfam" id="PF24877">
    <property type="entry name" value="ILV_EDD_C"/>
    <property type="match status" value="1"/>
</dbReference>
<dbReference type="InterPro" id="IPR037237">
    <property type="entry name" value="IlvD/EDD_N"/>
</dbReference>
<name>A0A6N7WXJ9_9FIRM</name>
<dbReference type="InterPro" id="IPR020558">
    <property type="entry name" value="DiOHA_6PGluconate_deHydtase_CS"/>
</dbReference>
<dbReference type="EMBL" id="VUNE01000001">
    <property type="protein sequence ID" value="MST61528.1"/>
    <property type="molecule type" value="Genomic_DNA"/>
</dbReference>
<gene>
    <name evidence="15 18" type="primary">ilvD</name>
    <name evidence="18" type="ORF">FYJ71_00830</name>
</gene>
<evidence type="ECO:0000256" key="9">
    <source>
        <dbReference type="ARBA" id="ARBA00023239"/>
    </source>
</evidence>
<dbReference type="AlphaFoldDB" id="A0A6N7WXJ9"/>
<keyword evidence="10 15" id="KW-0100">Branched-chain amino acid biosynthesis</keyword>
<dbReference type="UniPathway" id="UPA00047">
    <property type="reaction ID" value="UER00057"/>
</dbReference>
<dbReference type="PROSITE" id="PS00886">
    <property type="entry name" value="ILVD_EDD_1"/>
    <property type="match status" value="1"/>
</dbReference>
<keyword evidence="3 15" id="KW-0028">Amino-acid biosynthesis</keyword>
<dbReference type="FunFam" id="3.50.30.80:FF:000001">
    <property type="entry name" value="Dihydroxy-acid dehydratase"/>
    <property type="match status" value="1"/>
</dbReference>
<dbReference type="GO" id="GO:0000287">
    <property type="term" value="F:magnesium ion binding"/>
    <property type="evidence" value="ECO:0007669"/>
    <property type="project" value="UniProtKB-UniRule"/>
</dbReference>
<evidence type="ECO:0000256" key="4">
    <source>
        <dbReference type="ARBA" id="ARBA00022714"/>
    </source>
</evidence>
<feature type="binding site" evidence="15">
    <location>
        <position position="78"/>
    </location>
    <ligand>
        <name>Mg(2+)</name>
        <dbReference type="ChEBI" id="CHEBI:18420"/>
    </ligand>
</feature>
<dbReference type="EC" id="4.2.1.9" evidence="14 15"/>
<dbReference type="GO" id="GO:0051537">
    <property type="term" value="F:2 iron, 2 sulfur cluster binding"/>
    <property type="evidence" value="ECO:0007669"/>
    <property type="project" value="UniProtKB-UniRule"/>
</dbReference>
<comment type="caution">
    <text evidence="15">Lacks conserved residue(s) required for the propagation of feature annotation.</text>
</comment>
<dbReference type="InterPro" id="IPR042096">
    <property type="entry name" value="Dihydro-acid_dehy_C"/>
</dbReference>
<comment type="pathway">
    <text evidence="12 15">Amino-acid biosynthesis; L-valine biosynthesis; L-valine from pyruvate: step 3/4.</text>
</comment>
<evidence type="ECO:0000256" key="6">
    <source>
        <dbReference type="ARBA" id="ARBA00022842"/>
    </source>
</evidence>
<evidence type="ECO:0000313" key="19">
    <source>
        <dbReference type="Proteomes" id="UP000440713"/>
    </source>
</evidence>
<evidence type="ECO:0000256" key="14">
    <source>
        <dbReference type="ARBA" id="ARBA00029490"/>
    </source>
</evidence>
<evidence type="ECO:0000256" key="1">
    <source>
        <dbReference type="ARBA" id="ARBA00001946"/>
    </source>
</evidence>
<dbReference type="SUPFAM" id="SSF143975">
    <property type="entry name" value="IlvD/EDD N-terminal domain-like"/>
    <property type="match status" value="1"/>
</dbReference>
<feature type="binding site" evidence="15">
    <location>
        <position position="440"/>
    </location>
    <ligand>
        <name>Mg(2+)</name>
        <dbReference type="ChEBI" id="CHEBI:18420"/>
    </ligand>
</feature>
<dbReference type="PANTHER" id="PTHR43661:SF3">
    <property type="entry name" value="D-XYLONATE DEHYDRATASE YAGF-RELATED"/>
    <property type="match status" value="1"/>
</dbReference>
<keyword evidence="19" id="KW-1185">Reference proteome</keyword>
<dbReference type="InterPro" id="IPR056740">
    <property type="entry name" value="ILV_EDD_C"/>
</dbReference>
<feature type="domain" description="Dihydroxy-acid/6-phosphogluconate dehydratase C-terminal" evidence="17">
    <location>
        <begin position="357"/>
        <end position="546"/>
    </location>
</feature>
<dbReference type="GO" id="GO:0009097">
    <property type="term" value="P:isoleucine biosynthetic process"/>
    <property type="evidence" value="ECO:0007669"/>
    <property type="project" value="UniProtKB-UniRule"/>
</dbReference>
<evidence type="ECO:0000256" key="3">
    <source>
        <dbReference type="ARBA" id="ARBA00022605"/>
    </source>
</evidence>
<dbReference type="SUPFAM" id="SSF52016">
    <property type="entry name" value="LeuD/IlvD-like"/>
    <property type="match status" value="1"/>
</dbReference>
<evidence type="ECO:0000259" key="16">
    <source>
        <dbReference type="Pfam" id="PF00920"/>
    </source>
</evidence>
<comment type="similarity">
    <text evidence="2 15">Belongs to the IlvD/Edd family.</text>
</comment>
<evidence type="ECO:0000256" key="8">
    <source>
        <dbReference type="ARBA" id="ARBA00023014"/>
    </source>
</evidence>
<evidence type="ECO:0000256" key="11">
    <source>
        <dbReference type="ARBA" id="ARBA00029304"/>
    </source>
</evidence>
<dbReference type="InterPro" id="IPR000581">
    <property type="entry name" value="ILV_EDD_N"/>
</dbReference>
<dbReference type="PANTHER" id="PTHR43661">
    <property type="entry name" value="D-XYLONATE DEHYDRATASE"/>
    <property type="match status" value="1"/>
</dbReference>
<evidence type="ECO:0000259" key="17">
    <source>
        <dbReference type="Pfam" id="PF24877"/>
    </source>
</evidence>
<sequence>MKSSLAKQGLTKAPHRSLLKASGLTDEEINKPFVGIVNSFNEIVPGHVNLREITEAVKRGVLISGGTPLEFPSIAVCDGISMNHEGMKYSLVSREIICDSIEVMARAHSLDALVLIPSCDKVVPGMLMAAARVNIPTIVISGGPMLAGRYQDKNVDLTTVFEAVGKVTNGQMCEEDLLGLENNACPTCGSCSGMFTANSMNCMTEALGMALNGNASIPAVYSARKRLAKLAGMQVMELLKNDIKPRDIMTEKAFRNSLAVDMALGCSTNTVLHLPAIAHEAKVELNLDIINEVSKKTPNLCKLSPAGGHYMQDLEEEGGVKAVMNELSKLGVINKEVMTVYGKSLGETLVDKKSDRVIRDYDNPYSKDGGIKVLRGNLAPNGAVIKKSAVDSSIKKFEGFAKVFDSEEEAVSAILSKEIVKGDVVVIRYEGPKGGPGMREMLTPTSVLSGMDLDRDVCLLTDGRFSGGSRGFCIGHISPEAYEGGMIGLIKNGDKVIIDLEDSEINVEIDEAEYNNRKNNFSPKKKEVDGYLSKYVKLVSSAAEGAICR</sequence>
<feature type="modified residue" description="N6-carboxylysine" evidence="15">
    <location>
        <position position="121"/>
    </location>
</feature>
<comment type="catalytic activity">
    <reaction evidence="11">
        <text>(2R)-2,3-dihydroxy-3-methylbutanoate = 3-methyl-2-oxobutanoate + H2O</text>
        <dbReference type="Rhea" id="RHEA:24809"/>
        <dbReference type="ChEBI" id="CHEBI:11851"/>
        <dbReference type="ChEBI" id="CHEBI:15377"/>
        <dbReference type="ChEBI" id="CHEBI:49072"/>
        <dbReference type="EC" id="4.2.1.9"/>
    </reaction>
    <physiologicalReaction direction="left-to-right" evidence="11">
        <dbReference type="Rhea" id="RHEA:24810"/>
    </physiologicalReaction>
</comment>
<dbReference type="Pfam" id="PF00920">
    <property type="entry name" value="ILVD_EDD_N"/>
    <property type="match status" value="1"/>
</dbReference>
<comment type="cofactor">
    <cofactor evidence="15">
        <name>[2Fe-2S] cluster</name>
        <dbReference type="ChEBI" id="CHEBI:190135"/>
    </cofactor>
    <text evidence="15">Binds 1 [2Fe-2S] cluster per subunit. This cluster acts as a Lewis acid cofactor.</text>
</comment>
<feature type="active site" description="Proton acceptor" evidence="15">
    <location>
        <position position="466"/>
    </location>
</feature>
<dbReference type="GO" id="GO:0005829">
    <property type="term" value="C:cytosol"/>
    <property type="evidence" value="ECO:0007669"/>
    <property type="project" value="TreeGrafter"/>
</dbReference>
<keyword evidence="6 15" id="KW-0460">Magnesium</keyword>
<proteinExistence type="inferred from homology"/>
<comment type="function">
    <text evidence="15">Functions in the biosynthesis of branched-chain amino acids. Catalyzes the dehydration of (2R,3R)-2,3-dihydroxy-3-methylpentanoate (2,3-dihydroxy-3-methylvalerate) into 2-oxo-3-methylpentanoate (2-oxo-3-methylvalerate) and of (2R)-2,3-dihydroxy-3-methylbutanoate (2,3-dihydroxyisovalerate) into 2-oxo-3-methylbutanoate (2-oxoisovalerate), the penultimate precursor to L-isoleucine and L-valine, respectively.</text>
</comment>
<protein>
    <recommendedName>
        <fullName evidence="14 15">Dihydroxy-acid dehydratase</fullName>
        <shortName evidence="15">DAD</shortName>
        <ecNumber evidence="14 15">4.2.1.9</ecNumber>
    </recommendedName>
</protein>
<dbReference type="InterPro" id="IPR004404">
    <property type="entry name" value="DihydroxyA_deHydtase"/>
</dbReference>
<dbReference type="PROSITE" id="PS00887">
    <property type="entry name" value="ILVD_EDD_2"/>
    <property type="match status" value="1"/>
</dbReference>
<evidence type="ECO:0000256" key="2">
    <source>
        <dbReference type="ARBA" id="ARBA00006486"/>
    </source>
</evidence>
<evidence type="ECO:0000256" key="12">
    <source>
        <dbReference type="ARBA" id="ARBA00029436"/>
    </source>
</evidence>
<feature type="binding site" evidence="15">
    <location>
        <position position="120"/>
    </location>
    <ligand>
        <name>Mg(2+)</name>
        <dbReference type="ChEBI" id="CHEBI:18420"/>
    </ligand>
</feature>
<dbReference type="NCBIfam" id="TIGR00110">
    <property type="entry name" value="ilvD"/>
    <property type="match status" value="1"/>
</dbReference>
<dbReference type="GO" id="GO:0009099">
    <property type="term" value="P:L-valine biosynthetic process"/>
    <property type="evidence" value="ECO:0007669"/>
    <property type="project" value="UniProtKB-UniRule"/>
</dbReference>
<dbReference type="UniPathway" id="UPA00049">
    <property type="reaction ID" value="UER00061"/>
</dbReference>
<keyword evidence="8 15" id="KW-0411">Iron-sulfur</keyword>
<dbReference type="RefSeq" id="WP_154536958.1">
    <property type="nucleotide sequence ID" value="NZ_JAXFLG010000031.1"/>
</dbReference>
<evidence type="ECO:0000256" key="13">
    <source>
        <dbReference type="ARBA" id="ARBA00029437"/>
    </source>
</evidence>
<evidence type="ECO:0000256" key="15">
    <source>
        <dbReference type="HAMAP-Rule" id="MF_00012"/>
    </source>
</evidence>
<comment type="pathway">
    <text evidence="13 15">Amino-acid biosynthesis; L-isoleucine biosynthesis; L-isoleucine from 2-oxobutanoate: step 3/4.</text>
</comment>
<evidence type="ECO:0000256" key="10">
    <source>
        <dbReference type="ARBA" id="ARBA00023304"/>
    </source>
</evidence>
<comment type="cofactor">
    <cofactor evidence="1 15">
        <name>Mg(2+)</name>
        <dbReference type="ChEBI" id="CHEBI:18420"/>
    </cofactor>
</comment>
<keyword evidence="9 15" id="KW-0456">Lyase</keyword>
<dbReference type="Gene3D" id="3.50.30.80">
    <property type="entry name" value="IlvD/EDD C-terminal domain-like"/>
    <property type="match status" value="1"/>
</dbReference>
<dbReference type="NCBIfam" id="NF002068">
    <property type="entry name" value="PRK00911.1"/>
    <property type="match status" value="1"/>
</dbReference>
<feature type="binding site" description="via carbamate group" evidence="15">
    <location>
        <position position="121"/>
    </location>
    <ligand>
        <name>Mg(2+)</name>
        <dbReference type="ChEBI" id="CHEBI:18420"/>
    </ligand>
</feature>
<keyword evidence="5 15" id="KW-0479">Metal-binding</keyword>
<dbReference type="Proteomes" id="UP000440713">
    <property type="component" value="Unassembled WGS sequence"/>
</dbReference>
<feature type="domain" description="Dihydroxy-acid/6-phosphogluconate dehydratase N-terminal" evidence="16">
    <location>
        <begin position="31"/>
        <end position="347"/>
    </location>
</feature>
<dbReference type="HAMAP" id="MF_00012">
    <property type="entry name" value="IlvD"/>
    <property type="match status" value="1"/>
</dbReference>
<dbReference type="GO" id="GO:0004160">
    <property type="term" value="F:dihydroxy-acid dehydratase activity"/>
    <property type="evidence" value="ECO:0007669"/>
    <property type="project" value="UniProtKB-UniRule"/>
</dbReference>
<comment type="subunit">
    <text evidence="15">Homodimer.</text>
</comment>
<keyword evidence="7 15" id="KW-0408">Iron</keyword>
<evidence type="ECO:0000313" key="18">
    <source>
        <dbReference type="EMBL" id="MST61528.1"/>
    </source>
</evidence>
<comment type="catalytic activity">
    <reaction evidence="15">
        <text>(2R,3R)-2,3-dihydroxy-3-methylpentanoate = (S)-3-methyl-2-oxopentanoate + H2O</text>
        <dbReference type="Rhea" id="RHEA:27694"/>
        <dbReference type="ChEBI" id="CHEBI:15377"/>
        <dbReference type="ChEBI" id="CHEBI:35146"/>
        <dbReference type="ChEBI" id="CHEBI:49258"/>
        <dbReference type="EC" id="4.2.1.9"/>
    </reaction>
</comment>
<keyword evidence="4 15" id="KW-0001">2Fe-2S</keyword>
<organism evidence="18 19">
    <name type="scientific">Peptostreptococcus porci</name>
    <dbReference type="NCBI Taxonomy" id="2652282"/>
    <lineage>
        <taxon>Bacteria</taxon>
        <taxon>Bacillati</taxon>
        <taxon>Bacillota</taxon>
        <taxon>Clostridia</taxon>
        <taxon>Peptostreptococcales</taxon>
        <taxon>Peptostreptococcaceae</taxon>
        <taxon>Peptostreptococcus</taxon>
    </lineage>
</organism>
<evidence type="ECO:0000256" key="7">
    <source>
        <dbReference type="ARBA" id="ARBA00023004"/>
    </source>
</evidence>
<evidence type="ECO:0000256" key="5">
    <source>
        <dbReference type="ARBA" id="ARBA00022723"/>
    </source>
</evidence>
<accession>A0A6N7WXJ9</accession>